<accession>S5NH25</accession>
<name>S5NH25_SALBN</name>
<dbReference type="AlphaFoldDB" id="S5NH25"/>
<sequence>MYQKMPVTVFRVGRRDIEEIKKFNTLTSEALISVIFFA</sequence>
<dbReference type="Proteomes" id="UP000015042">
    <property type="component" value="Plasmid RM1"/>
</dbReference>
<geneLocation type="plasmid" evidence="1 2">
    <name>RM1</name>
</geneLocation>
<dbReference type="KEGG" id="sbz:A464_plas0121"/>
<gene>
    <name evidence="1" type="ORF">A464_plas0121</name>
</gene>
<dbReference type="PATRIC" id="fig|1197719.3.peg.4742"/>
<proteinExistence type="predicted"/>
<organism evidence="1 2">
    <name type="scientific">Salmonella bongori N268-08</name>
    <dbReference type="NCBI Taxonomy" id="1197719"/>
    <lineage>
        <taxon>Bacteria</taxon>
        <taxon>Pseudomonadati</taxon>
        <taxon>Pseudomonadota</taxon>
        <taxon>Gammaproteobacteria</taxon>
        <taxon>Enterobacterales</taxon>
        <taxon>Enterobacteriaceae</taxon>
        <taxon>Salmonella</taxon>
    </lineage>
</organism>
<dbReference type="HOGENOM" id="CLU_3332669_0_0_6"/>
<evidence type="ECO:0000313" key="2">
    <source>
        <dbReference type="Proteomes" id="UP000015042"/>
    </source>
</evidence>
<evidence type="ECO:0000313" key="1">
    <source>
        <dbReference type="EMBL" id="AGR61945.1"/>
    </source>
</evidence>
<reference evidence="1 2" key="1">
    <citation type="submission" date="2013-07" db="EMBL/GenBank/DDBJ databases">
        <title>Genome sequence of Salmonella bongori N268-08 - a rare clinical isolate.</title>
        <authorList>
            <person name="Marti R."/>
            <person name="Hagens S."/>
            <person name="Loessner M.J."/>
            <person name="Klumpp J."/>
        </authorList>
    </citation>
    <scope>NUCLEOTIDE SEQUENCE [LARGE SCALE GENOMIC DNA]</scope>
    <source>
        <strain evidence="1 2">N268-08</strain>
        <plasmid evidence="2">Plasmid RM1</plasmid>
    </source>
</reference>
<dbReference type="EMBL" id="CP006609">
    <property type="protein sequence ID" value="AGR61945.1"/>
    <property type="molecule type" value="Genomic_DNA"/>
</dbReference>
<protein>
    <submittedName>
        <fullName evidence="1">Uncharacterized protein</fullName>
    </submittedName>
</protein>
<keyword evidence="1" id="KW-0614">Plasmid</keyword>